<sequence length="177" mass="20524">MLLSCYKMMNPSISDSDVFTALRSFLQYLFPNVEIIQSQQNRNPPPKGAFIAMNNVGKRRLATNWRTYTNTEEQKTQNTVMPTEYTIQVDFYGKQSGERAQVFCALFFDYTGSDVFPKNIRPLYVTDPVQLPLITGEKQFLERWKTEVKIQFNPVISTPMEFFDRVSISLIPVPLEE</sequence>
<keyword evidence="3" id="KW-1185">Reference proteome</keyword>
<proteinExistence type="predicted"/>
<organism evidence="2 3">
    <name type="scientific">Oxalobacter paraformigenes</name>
    <dbReference type="NCBI Taxonomy" id="556268"/>
    <lineage>
        <taxon>Bacteria</taxon>
        <taxon>Pseudomonadati</taxon>
        <taxon>Pseudomonadota</taxon>
        <taxon>Betaproteobacteria</taxon>
        <taxon>Burkholderiales</taxon>
        <taxon>Oxalobacteraceae</taxon>
        <taxon>Oxalobacter</taxon>
    </lineage>
</organism>
<feature type="domain" description="Phage neck terminator protein gp12-like" evidence="1">
    <location>
        <begin position="17"/>
        <end position="169"/>
    </location>
</feature>
<dbReference type="AlphaFoldDB" id="C3X1U2"/>
<evidence type="ECO:0000313" key="3">
    <source>
        <dbReference type="Proteomes" id="UP000003973"/>
    </source>
</evidence>
<protein>
    <recommendedName>
        <fullName evidence="1">Phage neck terminator protein gp12-like domain-containing protein</fullName>
    </recommendedName>
</protein>
<reference evidence="2" key="1">
    <citation type="submission" date="2011-10" db="EMBL/GenBank/DDBJ databases">
        <title>The Genome Sequence of Oxalobacter formigenes HOxBLS.</title>
        <authorList>
            <consortium name="The Broad Institute Genome Sequencing Platform"/>
            <person name="Earl A."/>
            <person name="Ward D."/>
            <person name="Feldgarden M."/>
            <person name="Gevers D."/>
            <person name="Allison M.J."/>
            <person name="Humphrey S."/>
            <person name="Young S.K."/>
            <person name="Zeng Q."/>
            <person name="Gargeya S."/>
            <person name="Fitzgerald M."/>
            <person name="Haas B."/>
            <person name="Abouelleil A."/>
            <person name="Alvarado L."/>
            <person name="Arachchi H.M."/>
            <person name="Berlin A."/>
            <person name="Brown A."/>
            <person name="Chapman S.B."/>
            <person name="Chen Z."/>
            <person name="Dunbar C."/>
            <person name="Freedman E."/>
            <person name="Gearin G."/>
            <person name="Goldberg J."/>
            <person name="Griggs A."/>
            <person name="Gujja S."/>
            <person name="Heiman D."/>
            <person name="Howarth C."/>
            <person name="Larson L."/>
            <person name="Lui A."/>
            <person name="MacDonald P.J.P."/>
            <person name="Montmayeur A."/>
            <person name="Murphy C."/>
            <person name="Neiman D."/>
            <person name="Pearson M."/>
            <person name="Priest M."/>
            <person name="Roberts A."/>
            <person name="Saif S."/>
            <person name="Shea T."/>
            <person name="Shenoy N."/>
            <person name="Sisk P."/>
            <person name="Stolte C."/>
            <person name="Sykes S."/>
            <person name="Wortman J."/>
            <person name="Nusbaum C."/>
            <person name="Birren B."/>
        </authorList>
    </citation>
    <scope>NUCLEOTIDE SEQUENCE [LARGE SCALE GENOMIC DNA]</scope>
    <source>
        <strain evidence="2">HOxBLS</strain>
    </source>
</reference>
<dbReference type="HOGENOM" id="CLU_127017_0_0_4"/>
<dbReference type="Proteomes" id="UP000003973">
    <property type="component" value="Unassembled WGS sequence"/>
</dbReference>
<dbReference type="Pfam" id="PF23961">
    <property type="entry name" value="Phage_tail_terminator_9"/>
    <property type="match status" value="1"/>
</dbReference>
<dbReference type="eggNOG" id="ENOG5032RQX">
    <property type="taxonomic scope" value="Bacteria"/>
</dbReference>
<dbReference type="NCBIfam" id="NF047498">
    <property type="entry name" value="LIC_12616_fam"/>
    <property type="match status" value="1"/>
</dbReference>
<evidence type="ECO:0000313" key="2">
    <source>
        <dbReference type="EMBL" id="EEO27178.1"/>
    </source>
</evidence>
<dbReference type="InterPro" id="IPR057087">
    <property type="entry name" value="Gp12-like"/>
</dbReference>
<dbReference type="EMBL" id="ACDP02000029">
    <property type="protein sequence ID" value="EEO27178.1"/>
    <property type="molecule type" value="Genomic_DNA"/>
</dbReference>
<evidence type="ECO:0000259" key="1">
    <source>
        <dbReference type="Pfam" id="PF23961"/>
    </source>
</evidence>
<gene>
    <name evidence="2" type="ORF">OFAG_00331</name>
</gene>
<name>C3X1U2_9BURK</name>
<accession>C3X1U2</accession>
<comment type="caution">
    <text evidence="2">The sequence shown here is derived from an EMBL/GenBank/DDBJ whole genome shotgun (WGS) entry which is preliminary data.</text>
</comment>